<evidence type="ECO:0000313" key="1">
    <source>
        <dbReference type="EMBL" id="CAL1684814.1"/>
    </source>
</evidence>
<dbReference type="Proteomes" id="UP001497644">
    <property type="component" value="Chromosome 5"/>
</dbReference>
<keyword evidence="2" id="KW-1185">Reference proteome</keyword>
<evidence type="ECO:0000313" key="2">
    <source>
        <dbReference type="Proteomes" id="UP001497644"/>
    </source>
</evidence>
<proteinExistence type="predicted"/>
<reference evidence="1" key="1">
    <citation type="submission" date="2024-04" db="EMBL/GenBank/DDBJ databases">
        <authorList>
            <consortium name="Molecular Ecology Group"/>
        </authorList>
    </citation>
    <scope>NUCLEOTIDE SEQUENCE</scope>
</reference>
<protein>
    <submittedName>
        <fullName evidence="1">Uncharacterized protein</fullName>
    </submittedName>
</protein>
<dbReference type="EMBL" id="OZ034828">
    <property type="protein sequence ID" value="CAL1684814.1"/>
    <property type="molecule type" value="Genomic_DNA"/>
</dbReference>
<sequence length="109" mass="12067">MDIACGNSCLIISATTVAMQSVRIAGCSARWVAHWTQSAWCEISADVVAMAHATTSLFIFHENESGRGSSVLPSTTRSRFAIPRIKQSLTQLIHPISRRYPARQLFEEM</sequence>
<dbReference type="AlphaFoldDB" id="A0AAV2NZI0"/>
<gene>
    <name evidence="1" type="ORF">LPLAT_LOCUS10361</name>
</gene>
<name>A0AAV2NZI0_9HYME</name>
<accession>A0AAV2NZI0</accession>
<organism evidence="1 2">
    <name type="scientific">Lasius platythorax</name>
    <dbReference type="NCBI Taxonomy" id="488582"/>
    <lineage>
        <taxon>Eukaryota</taxon>
        <taxon>Metazoa</taxon>
        <taxon>Ecdysozoa</taxon>
        <taxon>Arthropoda</taxon>
        <taxon>Hexapoda</taxon>
        <taxon>Insecta</taxon>
        <taxon>Pterygota</taxon>
        <taxon>Neoptera</taxon>
        <taxon>Endopterygota</taxon>
        <taxon>Hymenoptera</taxon>
        <taxon>Apocrita</taxon>
        <taxon>Aculeata</taxon>
        <taxon>Formicoidea</taxon>
        <taxon>Formicidae</taxon>
        <taxon>Formicinae</taxon>
        <taxon>Lasius</taxon>
        <taxon>Lasius</taxon>
    </lineage>
</organism>